<feature type="compositionally biased region" description="Low complexity" evidence="6">
    <location>
        <begin position="206"/>
        <end position="222"/>
    </location>
</feature>
<evidence type="ECO:0000256" key="5">
    <source>
        <dbReference type="ARBA" id="ARBA00023242"/>
    </source>
</evidence>
<dbReference type="FunFam" id="4.10.280.10:FF:000041">
    <property type="entry name" value="aryl hydrocarbon receptor repressor"/>
    <property type="match status" value="1"/>
</dbReference>
<dbReference type="SMART" id="SM00353">
    <property type="entry name" value="HLH"/>
    <property type="match status" value="1"/>
</dbReference>
<feature type="region of interest" description="Disordered" evidence="6">
    <location>
        <begin position="892"/>
        <end position="936"/>
    </location>
</feature>
<dbReference type="GO" id="GO:0006805">
    <property type="term" value="P:xenobiotic metabolic process"/>
    <property type="evidence" value="ECO:0007669"/>
    <property type="project" value="InterPro"/>
</dbReference>
<feature type="compositionally biased region" description="Low complexity" evidence="6">
    <location>
        <begin position="619"/>
        <end position="635"/>
    </location>
</feature>
<organism evidence="8 9">
    <name type="scientific">Paragonimus westermani</name>
    <dbReference type="NCBI Taxonomy" id="34504"/>
    <lineage>
        <taxon>Eukaryota</taxon>
        <taxon>Metazoa</taxon>
        <taxon>Spiralia</taxon>
        <taxon>Lophotrochozoa</taxon>
        <taxon>Platyhelminthes</taxon>
        <taxon>Trematoda</taxon>
        <taxon>Digenea</taxon>
        <taxon>Plagiorchiida</taxon>
        <taxon>Troglotremata</taxon>
        <taxon>Troglotrematidae</taxon>
        <taxon>Paragonimus</taxon>
    </lineage>
</organism>
<dbReference type="Gene3D" id="3.30.450.20">
    <property type="entry name" value="PAS domain"/>
    <property type="match status" value="1"/>
</dbReference>
<gene>
    <name evidence="8" type="ORF">DEA37_0012787</name>
</gene>
<dbReference type="InterPro" id="IPR039091">
    <property type="entry name" value="AHR/AHRR"/>
</dbReference>
<feature type="domain" description="BHLH" evidence="7">
    <location>
        <begin position="10"/>
        <end position="63"/>
    </location>
</feature>
<dbReference type="GO" id="GO:0000976">
    <property type="term" value="F:transcription cis-regulatory region binding"/>
    <property type="evidence" value="ECO:0007669"/>
    <property type="project" value="TreeGrafter"/>
</dbReference>
<comment type="caution">
    <text evidence="8">The sequence shown here is derived from an EMBL/GenBank/DDBJ whole genome shotgun (WGS) entry which is preliminary data.</text>
</comment>
<evidence type="ECO:0000256" key="1">
    <source>
        <dbReference type="ARBA" id="ARBA00004123"/>
    </source>
</evidence>
<name>A0A5J4NYJ9_9TREM</name>
<comment type="subcellular location">
    <subcellularLocation>
        <location evidence="1">Nucleus</location>
    </subcellularLocation>
</comment>
<sequence>MKPLGAGSRHDQSAKSNPSKRHRERLNSELEHLASLLPFEQNVIVKLDKLSILRLAVSYLRMKCYFQAFTYDRLATENRLVSHLYHCPFDLTRIEGEACLQADILHQSVLELIHSEDREEFRRQLSWRSCLPPELQSCALSDLMTREFSQHLRRRFTVRFRCLLDNTSGFITLELSGRLQFLYGQTREKHSTGSQPHHKSSVSTRTNQPNNSSSTCSSSGSSTNPLGVNQFNLPPLGLFVVCSPLGPLPSLNGSQRDLTFKTKHQLDLTVMTIDSRQHEGMELLNRRSDEYKLPFPLLEPETLLSEDGIGGNGRLVSEFNGGFSVAQLKEFETNFLDSIVNGNGKCQTGKVEQPSIQMHEAQTVQDVVGSSTFEHELPVGRGLKKEMYQSSGVHSSVNQRASGTSRENHLFARGSSLHNSCSRQPNSPQSSNSRMRPSYGKSGQSKRKKNLPKDSGIPSAELHNYVYPHLQGPFGLPQTIGLRASENTHHPYGDSYSRPDLCNLESHFQSFSAGRPFTLPHSDVVAPNISDFDYTSNYYLGWRTTDNYPTPQFTQFTSNDQSIPNAFTKNNSTDNPSLNLREPLSYPNIESYSQYPTPYDAYAMAAVAVVAAASGYQQPQPQQQHFNPHLQQQPQSTIHSCQQQSPSEYSPSHIHPSNTPSSPHRFPVESETGFHRQFLGSSPSITLRSSVDHLTEDIFDKQNVYPRTETNQNFSKTATHRFTKDFITAKLSNGVPDHEYNEISKSASGFHQIFNATLFDELRHKSCNLYDSGNVTTAFGDEYGRANHNTNLMNERTESATFLRRASGASLSDIPSHPISGTVHTQINRTFKQSFAEGFKSENSRLDGHKMADCLGEHFKPTRESFQMPRWHDQLKRSAPDAYLAKCCTETDEHTGSADGKHQSENKSTSSPCSSNSSRVQSPETGNIRESFPGLENYQSKASASFRAGSSNKTHDWLAIQNEEVGTNTAVFTYGTQQQDRSNTAVLPPDYHFSGTVGPLT</sequence>
<proteinExistence type="predicted"/>
<dbReference type="GO" id="GO:0004879">
    <property type="term" value="F:nuclear receptor activity"/>
    <property type="evidence" value="ECO:0007669"/>
    <property type="project" value="TreeGrafter"/>
</dbReference>
<feature type="region of interest" description="Disordered" evidence="6">
    <location>
        <begin position="1"/>
        <end position="24"/>
    </location>
</feature>
<keyword evidence="4" id="KW-0804">Transcription</keyword>
<protein>
    <submittedName>
        <fullName evidence="8">Aryl hydrocarbon receptor</fullName>
    </submittedName>
</protein>
<dbReference type="GO" id="GO:0046983">
    <property type="term" value="F:protein dimerization activity"/>
    <property type="evidence" value="ECO:0007669"/>
    <property type="project" value="InterPro"/>
</dbReference>
<dbReference type="Pfam" id="PF00010">
    <property type="entry name" value="HLH"/>
    <property type="match status" value="1"/>
</dbReference>
<feature type="compositionally biased region" description="Basic and acidic residues" evidence="6">
    <location>
        <begin position="892"/>
        <end position="905"/>
    </location>
</feature>
<dbReference type="CDD" id="cd19730">
    <property type="entry name" value="bHLH-PAS_spineless_like"/>
    <property type="match status" value="1"/>
</dbReference>
<feature type="region of interest" description="Disordered" evidence="6">
    <location>
        <begin position="619"/>
        <end position="668"/>
    </location>
</feature>
<feature type="compositionally biased region" description="Polar residues" evidence="6">
    <location>
        <begin position="636"/>
        <end position="662"/>
    </location>
</feature>
<accession>A0A5J4NYJ9</accession>
<feature type="region of interest" description="Disordered" evidence="6">
    <location>
        <begin position="187"/>
        <end position="222"/>
    </location>
</feature>
<evidence type="ECO:0000313" key="8">
    <source>
        <dbReference type="EMBL" id="KAA3680260.1"/>
    </source>
</evidence>
<dbReference type="InterPro" id="IPR036638">
    <property type="entry name" value="HLH_DNA-bd_sf"/>
</dbReference>
<keyword evidence="3" id="KW-0238">DNA-binding</keyword>
<evidence type="ECO:0000313" key="9">
    <source>
        <dbReference type="Proteomes" id="UP000324629"/>
    </source>
</evidence>
<dbReference type="AlphaFoldDB" id="A0A5J4NYJ9"/>
<evidence type="ECO:0000256" key="6">
    <source>
        <dbReference type="SAM" id="MobiDB-lite"/>
    </source>
</evidence>
<dbReference type="SUPFAM" id="SSF47459">
    <property type="entry name" value="HLH, helix-loop-helix DNA-binding domain"/>
    <property type="match status" value="1"/>
</dbReference>
<evidence type="ECO:0000256" key="3">
    <source>
        <dbReference type="ARBA" id="ARBA00023125"/>
    </source>
</evidence>
<keyword evidence="2" id="KW-0805">Transcription regulation</keyword>
<feature type="compositionally biased region" description="Low complexity" evidence="6">
    <location>
        <begin position="419"/>
        <end position="438"/>
    </location>
</feature>
<dbReference type="InterPro" id="IPR011598">
    <property type="entry name" value="bHLH_dom"/>
</dbReference>
<evidence type="ECO:0000256" key="2">
    <source>
        <dbReference type="ARBA" id="ARBA00023015"/>
    </source>
</evidence>
<feature type="region of interest" description="Disordered" evidence="6">
    <location>
        <begin position="414"/>
        <end position="460"/>
    </location>
</feature>
<evidence type="ECO:0000259" key="7">
    <source>
        <dbReference type="PROSITE" id="PS50888"/>
    </source>
</evidence>
<dbReference type="Gene3D" id="4.10.280.10">
    <property type="entry name" value="Helix-loop-helix DNA-binding domain"/>
    <property type="match status" value="1"/>
</dbReference>
<dbReference type="EMBL" id="QNGE01000489">
    <property type="protein sequence ID" value="KAA3680260.1"/>
    <property type="molecule type" value="Genomic_DNA"/>
</dbReference>
<dbReference type="PANTHER" id="PTHR10649">
    <property type="entry name" value="ARYL HYDROCARBON RECEPTOR"/>
    <property type="match status" value="1"/>
</dbReference>
<dbReference type="PANTHER" id="PTHR10649:SF12">
    <property type="entry name" value="SPINELESS, ISOFORM C"/>
    <property type="match status" value="1"/>
</dbReference>
<feature type="compositionally biased region" description="Low complexity" evidence="6">
    <location>
        <begin position="906"/>
        <end position="922"/>
    </location>
</feature>
<reference evidence="8 9" key="1">
    <citation type="journal article" date="2019" name="Gigascience">
        <title>Whole-genome sequence of the oriental lung fluke Paragonimus westermani.</title>
        <authorList>
            <person name="Oey H."/>
            <person name="Zakrzewski M."/>
            <person name="Narain K."/>
            <person name="Devi K.R."/>
            <person name="Agatsuma T."/>
            <person name="Nawaratna S."/>
            <person name="Gobert G.N."/>
            <person name="Jones M.K."/>
            <person name="Ragan M.A."/>
            <person name="McManus D.P."/>
            <person name="Krause L."/>
        </authorList>
    </citation>
    <scope>NUCLEOTIDE SEQUENCE [LARGE SCALE GENOMIC DNA]</scope>
    <source>
        <strain evidence="8 9">IND2009</strain>
    </source>
</reference>
<dbReference type="GO" id="GO:0034751">
    <property type="term" value="C:aryl hydrocarbon receptor complex"/>
    <property type="evidence" value="ECO:0007669"/>
    <property type="project" value="TreeGrafter"/>
</dbReference>
<evidence type="ECO:0000256" key="4">
    <source>
        <dbReference type="ARBA" id="ARBA00023163"/>
    </source>
</evidence>
<keyword evidence="5" id="KW-0539">Nucleus</keyword>
<dbReference type="GO" id="GO:0005634">
    <property type="term" value="C:nucleus"/>
    <property type="evidence" value="ECO:0007669"/>
    <property type="project" value="UniProtKB-SubCell"/>
</dbReference>
<dbReference type="PROSITE" id="PS50888">
    <property type="entry name" value="BHLH"/>
    <property type="match status" value="1"/>
</dbReference>
<dbReference type="Proteomes" id="UP000324629">
    <property type="component" value="Unassembled WGS sequence"/>
</dbReference>
<keyword evidence="8" id="KW-0675">Receptor</keyword>
<keyword evidence="9" id="KW-1185">Reference proteome</keyword>